<accession>A0A172YHI0</accession>
<dbReference type="Proteomes" id="UP000077875">
    <property type="component" value="Chromosome"/>
</dbReference>
<gene>
    <name evidence="2" type="ORF">A5892_14755</name>
</gene>
<evidence type="ECO:0000313" key="2">
    <source>
        <dbReference type="EMBL" id="ANF58576.1"/>
    </source>
</evidence>
<keyword evidence="1" id="KW-0812">Transmembrane</keyword>
<evidence type="ECO:0008006" key="4">
    <source>
        <dbReference type="Google" id="ProtNLM"/>
    </source>
</evidence>
<dbReference type="KEGG" id="haa:A5892_14755"/>
<feature type="transmembrane region" description="Helical" evidence="1">
    <location>
        <begin position="147"/>
        <end position="171"/>
    </location>
</feature>
<evidence type="ECO:0000256" key="1">
    <source>
        <dbReference type="SAM" id="Phobius"/>
    </source>
</evidence>
<dbReference type="RefSeq" id="WP_043448644.1">
    <property type="nucleotide sequence ID" value="NZ_CP015243.1"/>
</dbReference>
<feature type="transmembrane region" description="Helical" evidence="1">
    <location>
        <begin position="20"/>
        <end position="42"/>
    </location>
</feature>
<reference evidence="2 3" key="1">
    <citation type="submission" date="2016-04" db="EMBL/GenBank/DDBJ databases">
        <title>Complete Genome Sequence of Halotalea alkalilenta IHB B 13600.</title>
        <authorList>
            <person name="Swarnkar M.K."/>
            <person name="Sharma A."/>
            <person name="Kaushal K."/>
            <person name="Soni R."/>
            <person name="Rana S."/>
            <person name="Singh A.K."/>
            <person name="Gulati A."/>
        </authorList>
    </citation>
    <scope>NUCLEOTIDE SEQUENCE [LARGE SCALE GENOMIC DNA]</scope>
    <source>
        <strain evidence="2 3">IHB B 13600</strain>
    </source>
</reference>
<feature type="transmembrane region" description="Helical" evidence="1">
    <location>
        <begin position="198"/>
        <end position="224"/>
    </location>
</feature>
<proteinExistence type="predicted"/>
<organism evidence="2 3">
    <name type="scientific">Halotalea alkalilenta</name>
    <dbReference type="NCBI Taxonomy" id="376489"/>
    <lineage>
        <taxon>Bacteria</taxon>
        <taxon>Pseudomonadati</taxon>
        <taxon>Pseudomonadota</taxon>
        <taxon>Gammaproteobacteria</taxon>
        <taxon>Oceanospirillales</taxon>
        <taxon>Halomonadaceae</taxon>
        <taxon>Halotalea</taxon>
    </lineage>
</organism>
<sequence>MLLAFAKWVMQGRYQAIGVALAATLVPWFFWLGAAVVALCVLRKGTTQAAPVLIAALIPSLFWWTQGDVLPVSCIVLVALMAGVLRARTRWSETLIAGSLVSAVLGQSGIFVPPDAGLLIEQLRQSSGEIDALLTSYAQQGISIDQLASLLIGVVTGLMMLLASVACLALARSWQAGLYNPGGFRSEFHQLRLRPAELGVVIAIALVGGLLGAPAALLVAWVPLLVSGIALVHGLLGIKGMNGLWLVGFYALLLTTWPAIVIVLLLALIDSFANFRGRLAGSQR</sequence>
<name>A0A172YHI0_9GAMM</name>
<dbReference type="EMBL" id="CP015243">
    <property type="protein sequence ID" value="ANF58576.1"/>
    <property type="molecule type" value="Genomic_DNA"/>
</dbReference>
<feature type="transmembrane region" description="Helical" evidence="1">
    <location>
        <begin position="94"/>
        <end position="112"/>
    </location>
</feature>
<dbReference type="STRING" id="376489.A5892_14755"/>
<keyword evidence="1" id="KW-0472">Membrane</keyword>
<dbReference type="AlphaFoldDB" id="A0A172YHI0"/>
<evidence type="ECO:0000313" key="3">
    <source>
        <dbReference type="Proteomes" id="UP000077875"/>
    </source>
</evidence>
<keyword evidence="1" id="KW-1133">Transmembrane helix</keyword>
<feature type="transmembrane region" description="Helical" evidence="1">
    <location>
        <begin position="244"/>
        <end position="269"/>
    </location>
</feature>
<keyword evidence="3" id="KW-1185">Reference proteome</keyword>
<protein>
    <recommendedName>
        <fullName evidence="4">DUF2232 domain-containing protein</fullName>
    </recommendedName>
</protein>
<feature type="transmembrane region" description="Helical" evidence="1">
    <location>
        <begin position="70"/>
        <end position="87"/>
    </location>
</feature>